<evidence type="ECO:0000313" key="10">
    <source>
        <dbReference type="EMBL" id="KAF5386158.1"/>
    </source>
</evidence>
<evidence type="ECO:0000256" key="1">
    <source>
        <dbReference type="ARBA" id="ARBA00004123"/>
    </source>
</evidence>
<dbReference type="Proteomes" id="UP000565441">
    <property type="component" value="Unassembled WGS sequence"/>
</dbReference>
<keyword evidence="11" id="KW-1185">Reference proteome</keyword>
<gene>
    <name evidence="10" type="ORF">D9615_002361</name>
</gene>
<evidence type="ECO:0000256" key="6">
    <source>
        <dbReference type="ARBA" id="ARBA00023242"/>
    </source>
</evidence>
<evidence type="ECO:0000256" key="3">
    <source>
        <dbReference type="ARBA" id="ARBA00019622"/>
    </source>
</evidence>
<dbReference type="PANTHER" id="PTHR46567:SF1">
    <property type="entry name" value="MEDIATOR OF RNA POLYMERASE II TRANSCRIPTION SUBUNIT 12"/>
    <property type="match status" value="1"/>
</dbReference>
<protein>
    <recommendedName>
        <fullName evidence="3">Mediator of RNA polymerase II transcription subunit 12</fullName>
    </recommendedName>
    <alternativeName>
        <fullName evidence="7">Mediator complex subunit 12</fullName>
    </alternativeName>
</protein>
<feature type="compositionally biased region" description="Low complexity" evidence="8">
    <location>
        <begin position="1529"/>
        <end position="1552"/>
    </location>
</feature>
<reference evidence="10 11" key="1">
    <citation type="journal article" date="2020" name="ISME J.">
        <title>Uncovering the hidden diversity of litter-decomposition mechanisms in mushroom-forming fungi.</title>
        <authorList>
            <person name="Floudas D."/>
            <person name="Bentzer J."/>
            <person name="Ahren D."/>
            <person name="Johansson T."/>
            <person name="Persson P."/>
            <person name="Tunlid A."/>
        </authorList>
    </citation>
    <scope>NUCLEOTIDE SEQUENCE [LARGE SCALE GENOMIC DNA]</scope>
    <source>
        <strain evidence="10 11">CBS 661.87</strain>
    </source>
</reference>
<feature type="domain" description="Mediator complex subunit Med12" evidence="9">
    <location>
        <begin position="113"/>
        <end position="176"/>
    </location>
</feature>
<evidence type="ECO:0000259" key="9">
    <source>
        <dbReference type="SMART" id="SM01281"/>
    </source>
</evidence>
<name>A0A8H5HMM7_9AGAR</name>
<sequence length="1628" mass="181905">MPELTEDTNGNGNAIPIFESHPPAWLPKVHTSADLGYLGFHPPRVGQDEDLLSEANVKNGFVLGHQVSAETFSAHSIINGDLSSNATFSKLEALMNEIFVRRADGVPSIPLSTFRIPTRVTLNDLKRQAWFADLANPEVPLHKLGKSVPHGAKGHDLLDLLQSNNVAISRAVWFLRVFGANETAGLRNKPSYNPTQYSIDWANVVTSYMKKQLADIALPSAPRPGLNIKQTFKGVLSDGDTRERWISRFIYCLKLLRTFYSEGLVDNRTFLVWVVQQMGVCNLAQTGFITRLADEYLDGILGSRPLMRPFIDACLYKLAEIRSLSAQEFLHDTEALLKTLLQRLCLVLPDSFVSPRMWKAHSLLLADVFSESIAEQSGGVHVGRNSRDIGQVLQENLADIKRRNEAMLFLSLPIHVSARLASAVSDVKLLNSISSHTDIGNLQFFSHSTDDAASFIEKLDMLLTWCVTPLQYGDHRPFAAVTLIRNWRTQAGDRATRRDFNPPDEILQDRLFEWLDSSDVAREPDNIRAVSLLYGKLVKYELFSYASYIQRLIARGEAGLSFIENTESRHRKFLQWIPLSKSTSSLISQRKVALYGVRAREMPEEANERKIRREIRAVLPDVFGGHQTPTTSTASLLSSCNILMTSTRFEQVRTFRQWLLPILEKHIASQRADMNSMLLKTYSASVELMAQTECFHCILDLALSLLEHTTTLDLLIAVIDTLHRFATIWACMNAMGSIITALDKAHQVWKARGIQSRPLLSLLLEFDIGKHLNEASRDRITSDITVFRSALQPATDHPDVVPDVLPEILLLAGDPDADAPTLLANSLWIKYRKSVDWAWKVWDNTVASLRQVPVMTSDEAGRRACALRYGVFLWQVDQHLATGLDNEVLRWFLGPGKNEVAALSSEAWNVLTVVLLHLSVHGALKTTTILRGLVYPAWQQGASMPAGQQGSMTETFLRSANDICHRLLLSEDINDTLPPVDLLDLQCIRTRRQDVYCGPHFPLLASSIPLLICVENNEHISEGLRDDSMSLRHLISRHQDFRQGAYRNLDAIREAFEFSLQQLDEPNGTLGKHIVAGLRMVLCDISEELSDWPAVTCLLSPWKIAATMVQMQLVLKQMGQELVHDPTNLAAHADLDELILMLFHHSMTSEEAFYVGDMARGVDNIVAGKFINNGLRCITEIILESRSPIQKLSRGFQRAGELLRVLMYVAEPLREKSVLLPLVETSIQDEFIEALSSKLASMEEFATSNNGSETLEANLAQEMVLILRLLQFELGFRTIWSSKMKEATDKVVSSLFRLAMAYGTSVNPNLVIYPLMVDTLYYICDEIPADPKATPYDPFRNYPDASVCDLPSELPVEYRKQLASLLPLHTATASVSHMVNSHRDAAGDIVYGTPVVNRPWEWIENLGEPMALGPKEMDREREEKERLEDKYVVKNSGSLSLDTFGTRITGDGVLGKAGETEPRKESNLRSFEDGLSAETLFKRDWRETRVELEVDVMTVVSGGHPRGELDPNTGGAFYAGPRPEKRTTPRGSPSSSVMSRSSAHGSGSVRHSPQSATKHSNSTIGDVIDVDSITTVHSKRPLANKRKISTAITVSDDEIEIIEGPVARSNTNKRFKVKPSTKAKAKKK</sequence>
<organism evidence="10 11">
    <name type="scientific">Tricholomella constricta</name>
    <dbReference type="NCBI Taxonomy" id="117010"/>
    <lineage>
        <taxon>Eukaryota</taxon>
        <taxon>Fungi</taxon>
        <taxon>Dikarya</taxon>
        <taxon>Basidiomycota</taxon>
        <taxon>Agaricomycotina</taxon>
        <taxon>Agaricomycetes</taxon>
        <taxon>Agaricomycetidae</taxon>
        <taxon>Agaricales</taxon>
        <taxon>Tricholomatineae</taxon>
        <taxon>Lyophyllaceae</taxon>
        <taxon>Tricholomella</taxon>
    </lineage>
</organism>
<comment type="subcellular location">
    <subcellularLocation>
        <location evidence="1">Nucleus</location>
    </subcellularLocation>
</comment>
<feature type="region of interest" description="Disordered" evidence="8">
    <location>
        <begin position="1501"/>
        <end position="1563"/>
    </location>
</feature>
<dbReference type="PANTHER" id="PTHR46567">
    <property type="entry name" value="MEDIATOR OF RNA POLYMERASE II TRANSCRIPTION SUBUNIT 12"/>
    <property type="match status" value="1"/>
</dbReference>
<evidence type="ECO:0000256" key="2">
    <source>
        <dbReference type="ARBA" id="ARBA00010289"/>
    </source>
</evidence>
<keyword evidence="4" id="KW-0805">Transcription regulation</keyword>
<evidence type="ECO:0000256" key="4">
    <source>
        <dbReference type="ARBA" id="ARBA00023015"/>
    </source>
</evidence>
<evidence type="ECO:0000256" key="5">
    <source>
        <dbReference type="ARBA" id="ARBA00023163"/>
    </source>
</evidence>
<dbReference type="GO" id="GO:0016592">
    <property type="term" value="C:mediator complex"/>
    <property type="evidence" value="ECO:0007669"/>
    <property type="project" value="InterPro"/>
</dbReference>
<evidence type="ECO:0000313" key="11">
    <source>
        <dbReference type="Proteomes" id="UP000565441"/>
    </source>
</evidence>
<feature type="compositionally biased region" description="Polar residues" evidence="8">
    <location>
        <begin position="1553"/>
        <end position="1563"/>
    </location>
</feature>
<comment type="similarity">
    <text evidence="2">Belongs to the Mediator complex subunit 12 family.</text>
</comment>
<dbReference type="GO" id="GO:0003712">
    <property type="term" value="F:transcription coregulator activity"/>
    <property type="evidence" value="ECO:0007669"/>
    <property type="project" value="InterPro"/>
</dbReference>
<dbReference type="OrthoDB" id="20828at2759"/>
<dbReference type="EMBL" id="JAACJP010000003">
    <property type="protein sequence ID" value="KAF5386158.1"/>
    <property type="molecule type" value="Genomic_DNA"/>
</dbReference>
<dbReference type="InterPro" id="IPR019035">
    <property type="entry name" value="Mediator_Med12"/>
</dbReference>
<proteinExistence type="inferred from homology"/>
<comment type="caution">
    <text evidence="10">The sequence shown here is derived from an EMBL/GenBank/DDBJ whole genome shotgun (WGS) entry which is preliminary data.</text>
</comment>
<keyword evidence="5" id="KW-0804">Transcription</keyword>
<keyword evidence="6" id="KW-0539">Nucleus</keyword>
<accession>A0A8H5HMM7</accession>
<dbReference type="SMART" id="SM01281">
    <property type="entry name" value="Med12"/>
    <property type="match status" value="1"/>
</dbReference>
<evidence type="ECO:0000256" key="8">
    <source>
        <dbReference type="SAM" id="MobiDB-lite"/>
    </source>
</evidence>
<dbReference type="Pfam" id="PF09497">
    <property type="entry name" value="Med12"/>
    <property type="match status" value="1"/>
</dbReference>
<evidence type="ECO:0000256" key="7">
    <source>
        <dbReference type="ARBA" id="ARBA00032010"/>
    </source>
</evidence>
<dbReference type="GO" id="GO:0006357">
    <property type="term" value="P:regulation of transcription by RNA polymerase II"/>
    <property type="evidence" value="ECO:0007669"/>
    <property type="project" value="InterPro"/>
</dbReference>